<accession>A0ABW0GU79</accession>
<dbReference type="SUPFAM" id="SSF56801">
    <property type="entry name" value="Acetyl-CoA synthetase-like"/>
    <property type="match status" value="1"/>
</dbReference>
<gene>
    <name evidence="1" type="ORF">ACFPLB_04405</name>
</gene>
<sequence length="456" mass="51862">MDIPSIFQRAYYTAPILVQNVLFSALCAAQDRKRYSHHYKEKFDWLLETEWWDKDRIKAYQIQKTNEIIKHASRNVPFYKELYGLHGISSRQIQNLTELKDFPIISKENARASMQEMYALTASRKTITTRTSGTTGSPLVIKHSPDSLAFQWALWWRHRHRFGWQRGERFLTVGARVPVHSAQVAPPYWREDILANRTYLSSYHLGERQLPAIIKMLTRKKFPFITGYPSSIAQIAAFMLDNNISLPVAPRLVSTGSDALDANSKRLISEAFKCHVTDQYGMAEFCGNLSSCPQGHYHLDFECCHLEIENGRMIFTGFANPVMPFIRYDIGDAAKSDLITKPCTCGRHSPYILGFDGRSEDYITLRDGRNIMGLNQVLEYAVGVQAIQIVQNDIGSIDVMIVPAHDYNEASTKSALSFEFEKRLGVNAIDINYHLVPSVEKTPSGKIKAVINNIEA</sequence>
<organism evidence="1 2">
    <name type="scientific">Aquamicrobium segne</name>
    <dbReference type="NCBI Taxonomy" id="469547"/>
    <lineage>
        <taxon>Bacteria</taxon>
        <taxon>Pseudomonadati</taxon>
        <taxon>Pseudomonadota</taxon>
        <taxon>Alphaproteobacteria</taxon>
        <taxon>Hyphomicrobiales</taxon>
        <taxon>Phyllobacteriaceae</taxon>
        <taxon>Aquamicrobium</taxon>
    </lineage>
</organism>
<comment type="caution">
    <text evidence="1">The sequence shown here is derived from an EMBL/GenBank/DDBJ whole genome shotgun (WGS) entry which is preliminary data.</text>
</comment>
<proteinExistence type="predicted"/>
<dbReference type="Proteomes" id="UP001596016">
    <property type="component" value="Unassembled WGS sequence"/>
</dbReference>
<keyword evidence="2" id="KW-1185">Reference proteome</keyword>
<protein>
    <submittedName>
        <fullName evidence="1">Uncharacterized protein</fullName>
    </submittedName>
</protein>
<evidence type="ECO:0000313" key="2">
    <source>
        <dbReference type="Proteomes" id="UP001596016"/>
    </source>
</evidence>
<name>A0ABW0GU79_9HYPH</name>
<dbReference type="PANTHER" id="PTHR36932">
    <property type="entry name" value="CAPSULAR POLYSACCHARIDE BIOSYNTHESIS PROTEIN"/>
    <property type="match status" value="1"/>
</dbReference>
<reference evidence="2" key="1">
    <citation type="journal article" date="2019" name="Int. J. Syst. Evol. Microbiol.">
        <title>The Global Catalogue of Microorganisms (GCM) 10K type strain sequencing project: providing services to taxonomists for standard genome sequencing and annotation.</title>
        <authorList>
            <consortium name="The Broad Institute Genomics Platform"/>
            <consortium name="The Broad Institute Genome Sequencing Center for Infectious Disease"/>
            <person name="Wu L."/>
            <person name="Ma J."/>
        </authorList>
    </citation>
    <scope>NUCLEOTIDE SEQUENCE [LARGE SCALE GENOMIC DNA]</scope>
    <source>
        <strain evidence="2">CGMCC 4.1415</strain>
    </source>
</reference>
<evidence type="ECO:0000313" key="1">
    <source>
        <dbReference type="EMBL" id="MFC5385207.1"/>
    </source>
</evidence>
<dbReference type="EMBL" id="JBHSLL010000012">
    <property type="protein sequence ID" value="MFC5385207.1"/>
    <property type="molecule type" value="Genomic_DNA"/>
</dbReference>
<dbReference type="InterPro" id="IPR042099">
    <property type="entry name" value="ANL_N_sf"/>
</dbReference>
<dbReference type="Gene3D" id="3.40.50.12780">
    <property type="entry name" value="N-terminal domain of ligase-like"/>
    <property type="match status" value="1"/>
</dbReference>
<dbReference type="PANTHER" id="PTHR36932:SF1">
    <property type="entry name" value="CAPSULAR POLYSACCHARIDE BIOSYNTHESIS PROTEIN"/>
    <property type="match status" value="1"/>
</dbReference>
<dbReference type="RefSeq" id="WP_378228103.1">
    <property type="nucleotide sequence ID" value="NZ_JBHSLL010000012.1"/>
</dbReference>
<dbReference type="InterPro" id="IPR053158">
    <property type="entry name" value="CapK_Type1_Caps_Biosynth"/>
</dbReference>